<reference evidence="1" key="1">
    <citation type="journal article" date="2013" name="Nat. Commun.">
        <title>Whole-genome sequencing of Oryza brachyantha reveals mechanisms underlying Oryza genome evolution.</title>
        <authorList>
            <person name="Chen J."/>
            <person name="Huang Q."/>
            <person name="Gao D."/>
            <person name="Wang J."/>
            <person name="Lang Y."/>
            <person name="Liu T."/>
            <person name="Li B."/>
            <person name="Bai Z."/>
            <person name="Luis Goicoechea J."/>
            <person name="Liang C."/>
            <person name="Chen C."/>
            <person name="Zhang W."/>
            <person name="Sun S."/>
            <person name="Liao Y."/>
            <person name="Zhang X."/>
            <person name="Yang L."/>
            <person name="Song C."/>
            <person name="Wang M."/>
            <person name="Shi J."/>
            <person name="Liu G."/>
            <person name="Liu J."/>
            <person name="Zhou H."/>
            <person name="Zhou W."/>
            <person name="Yu Q."/>
            <person name="An N."/>
            <person name="Chen Y."/>
            <person name="Cai Q."/>
            <person name="Wang B."/>
            <person name="Liu B."/>
            <person name="Min J."/>
            <person name="Huang Y."/>
            <person name="Wu H."/>
            <person name="Li Z."/>
            <person name="Zhang Y."/>
            <person name="Yin Y."/>
            <person name="Song W."/>
            <person name="Jiang J."/>
            <person name="Jackson S.A."/>
            <person name="Wing R.A."/>
            <person name="Wang J."/>
            <person name="Chen M."/>
        </authorList>
    </citation>
    <scope>NUCLEOTIDE SEQUENCE [LARGE SCALE GENOMIC DNA]</scope>
    <source>
        <strain evidence="1">cv. IRGC 101232</strain>
    </source>
</reference>
<dbReference type="AlphaFoldDB" id="J3LLA5"/>
<keyword evidence="2" id="KW-1185">Reference proteome</keyword>
<dbReference type="Gramene" id="OB03G18310.1">
    <property type="protein sequence ID" value="OB03G18310.1"/>
    <property type="gene ID" value="OB03G18310"/>
</dbReference>
<dbReference type="HOGENOM" id="CLU_2137341_0_0_1"/>
<protein>
    <submittedName>
        <fullName evidence="1">Uncharacterized protein</fullName>
    </submittedName>
</protein>
<proteinExistence type="predicted"/>
<organism evidence="1">
    <name type="scientific">Oryza brachyantha</name>
    <name type="common">malo sina</name>
    <dbReference type="NCBI Taxonomy" id="4533"/>
    <lineage>
        <taxon>Eukaryota</taxon>
        <taxon>Viridiplantae</taxon>
        <taxon>Streptophyta</taxon>
        <taxon>Embryophyta</taxon>
        <taxon>Tracheophyta</taxon>
        <taxon>Spermatophyta</taxon>
        <taxon>Magnoliopsida</taxon>
        <taxon>Liliopsida</taxon>
        <taxon>Poales</taxon>
        <taxon>Poaceae</taxon>
        <taxon>BOP clade</taxon>
        <taxon>Oryzoideae</taxon>
        <taxon>Oryzeae</taxon>
        <taxon>Oryzinae</taxon>
        <taxon>Oryza</taxon>
    </lineage>
</organism>
<evidence type="ECO:0000313" key="1">
    <source>
        <dbReference type="EnsemblPlants" id="OB03G18310.1"/>
    </source>
</evidence>
<accession>J3LLA5</accession>
<reference evidence="1" key="2">
    <citation type="submission" date="2013-04" db="UniProtKB">
        <authorList>
            <consortium name="EnsemblPlants"/>
        </authorList>
    </citation>
    <scope>IDENTIFICATION</scope>
</reference>
<sequence>MSVLGSVVCAGSVVRLLSCNRLLRVSCRRCRRRCHCGCGCCACHCRWLCIGLLCYLSRVRWRICTVSSRLRSRLRHLMAVVISSIRRIRSLQSKQQLPIVGLMLQRSGAKLED</sequence>
<dbReference type="Proteomes" id="UP000006038">
    <property type="component" value="Chromosome 3"/>
</dbReference>
<evidence type="ECO:0000313" key="2">
    <source>
        <dbReference type="Proteomes" id="UP000006038"/>
    </source>
</evidence>
<dbReference type="EnsemblPlants" id="OB03G18310.1">
    <property type="protein sequence ID" value="OB03G18310.1"/>
    <property type="gene ID" value="OB03G18310"/>
</dbReference>
<name>J3LLA5_ORYBR</name>